<dbReference type="EMBL" id="KR029601">
    <property type="protein sequence ID" value="AKH48049.1"/>
    <property type="molecule type" value="Genomic_DNA"/>
</dbReference>
<name>A0A0F7L655_9VIRU</name>
<organism evidence="2">
    <name type="scientific">uncultured marine virus</name>
    <dbReference type="NCBI Taxonomy" id="186617"/>
    <lineage>
        <taxon>Viruses</taxon>
        <taxon>environmental samples</taxon>
    </lineage>
</organism>
<reference evidence="2" key="1">
    <citation type="journal article" date="2015" name="Front. Microbiol.">
        <title>Combining genomic sequencing methods to explore viral diversity and reveal potential virus-host interactions.</title>
        <authorList>
            <person name="Chow C.E."/>
            <person name="Winget D.M."/>
            <person name="White R.A.III."/>
            <person name="Hallam S.J."/>
            <person name="Suttle C.A."/>
        </authorList>
    </citation>
    <scope>NUCLEOTIDE SEQUENCE</scope>
    <source>
        <strain evidence="2">Oxic1_6</strain>
    </source>
</reference>
<accession>A0A0F7L655</accession>
<protein>
    <submittedName>
        <fullName evidence="2">Uncharacterized protein</fullName>
    </submittedName>
</protein>
<feature type="region of interest" description="Disordered" evidence="1">
    <location>
        <begin position="24"/>
        <end position="51"/>
    </location>
</feature>
<sequence>MLAPCSWNIPTMLALLFATRGERMRRGAPSRGFHSSSSASKNERRQSTKTS</sequence>
<proteinExistence type="predicted"/>
<reference evidence="2" key="2">
    <citation type="submission" date="2015-03" db="EMBL/GenBank/DDBJ databases">
        <authorList>
            <person name="Chow C.-E.T."/>
            <person name="Winget D.M."/>
            <person name="White R.A.III."/>
            <person name="Hallam S.J."/>
            <person name="Suttle C.A."/>
        </authorList>
    </citation>
    <scope>NUCLEOTIDE SEQUENCE</scope>
    <source>
        <strain evidence="2">Oxic1_6</strain>
    </source>
</reference>
<evidence type="ECO:0000313" key="2">
    <source>
        <dbReference type="EMBL" id="AKH48049.1"/>
    </source>
</evidence>
<feature type="compositionally biased region" description="Basic and acidic residues" evidence="1">
    <location>
        <begin position="41"/>
        <end position="51"/>
    </location>
</feature>
<evidence type="ECO:0000256" key="1">
    <source>
        <dbReference type="SAM" id="MobiDB-lite"/>
    </source>
</evidence>